<keyword evidence="5" id="KW-1185">Reference proteome</keyword>
<protein>
    <recommendedName>
        <fullName evidence="6">HTH marR-type domain-containing protein</fullName>
    </recommendedName>
</protein>
<evidence type="ECO:0000256" key="2">
    <source>
        <dbReference type="ARBA" id="ARBA00006479"/>
    </source>
</evidence>
<dbReference type="GO" id="GO:0042732">
    <property type="term" value="P:D-xylose metabolic process"/>
    <property type="evidence" value="ECO:0007669"/>
    <property type="project" value="UniProtKB-KW"/>
</dbReference>
<keyword evidence="3" id="KW-0859">Xylose metabolism</keyword>
<dbReference type="AlphaFoldDB" id="G5ICQ9"/>
<dbReference type="RefSeq" id="WP_006779229.1">
    <property type="nucleotide sequence ID" value="NZ_CP040506.1"/>
</dbReference>
<evidence type="ECO:0000256" key="1">
    <source>
        <dbReference type="ARBA" id="ARBA00002486"/>
    </source>
</evidence>
<dbReference type="Pfam" id="PF00480">
    <property type="entry name" value="ROK"/>
    <property type="match status" value="1"/>
</dbReference>
<keyword evidence="3" id="KW-0119">Carbohydrate metabolism</keyword>
<accession>G5ICQ9</accession>
<organism evidence="4 5">
    <name type="scientific">Hungatella hathewayi WAL-18680</name>
    <dbReference type="NCBI Taxonomy" id="742737"/>
    <lineage>
        <taxon>Bacteria</taxon>
        <taxon>Bacillati</taxon>
        <taxon>Bacillota</taxon>
        <taxon>Clostridia</taxon>
        <taxon>Lachnospirales</taxon>
        <taxon>Lachnospiraceae</taxon>
        <taxon>Hungatella</taxon>
    </lineage>
</organism>
<evidence type="ECO:0000313" key="5">
    <source>
        <dbReference type="Proteomes" id="UP000005384"/>
    </source>
</evidence>
<dbReference type="Gene3D" id="3.30.420.40">
    <property type="match status" value="2"/>
</dbReference>
<dbReference type="HOGENOM" id="CLU_036604_13_1_9"/>
<evidence type="ECO:0000256" key="3">
    <source>
        <dbReference type="ARBA" id="ARBA00022629"/>
    </source>
</evidence>
<dbReference type="InterPro" id="IPR000600">
    <property type="entry name" value="ROK"/>
</dbReference>
<dbReference type="Gene3D" id="1.10.10.10">
    <property type="entry name" value="Winged helix-like DNA-binding domain superfamily/Winged helix DNA-binding domain"/>
    <property type="match status" value="1"/>
</dbReference>
<dbReference type="OrthoDB" id="9810372at2"/>
<name>G5ICQ9_9FIRM</name>
<dbReference type="PANTHER" id="PTHR18964">
    <property type="entry name" value="ROK (REPRESSOR, ORF, KINASE) FAMILY"/>
    <property type="match status" value="1"/>
</dbReference>
<reference evidence="4 5" key="1">
    <citation type="submission" date="2011-08" db="EMBL/GenBank/DDBJ databases">
        <title>The Genome Sequence of Clostridium hathewayi WAL-18680.</title>
        <authorList>
            <consortium name="The Broad Institute Genome Sequencing Platform"/>
            <person name="Earl A."/>
            <person name="Ward D."/>
            <person name="Feldgarden M."/>
            <person name="Gevers D."/>
            <person name="Finegold S.M."/>
            <person name="Summanen P.H."/>
            <person name="Molitoris D.R."/>
            <person name="Song M."/>
            <person name="Daigneault M."/>
            <person name="Allen-Vercoe E."/>
            <person name="Young S.K."/>
            <person name="Zeng Q."/>
            <person name="Gargeya S."/>
            <person name="Fitzgerald M."/>
            <person name="Haas B."/>
            <person name="Abouelleil A."/>
            <person name="Alvarado L."/>
            <person name="Arachchi H.M."/>
            <person name="Berlin A."/>
            <person name="Brown A."/>
            <person name="Chapman S.B."/>
            <person name="Chen Z."/>
            <person name="Dunbar C."/>
            <person name="Freedman E."/>
            <person name="Gearin G."/>
            <person name="Gellesch M."/>
            <person name="Goldberg J."/>
            <person name="Griggs A."/>
            <person name="Gujja S."/>
            <person name="Heiman D."/>
            <person name="Howarth C."/>
            <person name="Larson L."/>
            <person name="Lui A."/>
            <person name="MacDonald P.J.P."/>
            <person name="Montmayeur A."/>
            <person name="Murphy C."/>
            <person name="Neiman D."/>
            <person name="Pearson M."/>
            <person name="Priest M."/>
            <person name="Roberts A."/>
            <person name="Saif S."/>
            <person name="Shea T."/>
            <person name="Shenoy N."/>
            <person name="Sisk P."/>
            <person name="Stolte C."/>
            <person name="Sykes S."/>
            <person name="Wortman J."/>
            <person name="Nusbaum C."/>
            <person name="Birren B."/>
        </authorList>
    </citation>
    <scope>NUCLEOTIDE SEQUENCE [LARGE SCALE GENOMIC DNA]</scope>
    <source>
        <strain evidence="4 5">WAL-18680</strain>
    </source>
</reference>
<comment type="caution">
    <text evidence="4">The sequence shown here is derived from an EMBL/GenBank/DDBJ whole genome shotgun (WGS) entry which is preliminary data.</text>
</comment>
<dbReference type="EMBL" id="ADLN01000012">
    <property type="protein sequence ID" value="EHI60680.1"/>
    <property type="molecule type" value="Genomic_DNA"/>
</dbReference>
<comment type="function">
    <text evidence="1">Transcriptional repressor of xylose-utilizing enzymes.</text>
</comment>
<sequence>MDKNSTGFKPKNLRTNNSKLIIDLFRKQEELSIQDLTNAVGLSKTSIIKIVHQLMDDGIVISAGKGSSTEEGGKRPNIYRLNPSYLYCISVLFTDYEYTGKIIDLKLQTIHTITLSYDCPHSYEEVVDNIVKIIQELMKMGNLLPEQLCGITIGMPGVINAKKGVIVRPTREFSCEQNAPLRQNVADRLPFETNIYFDNACRFGGYYELLDNEERQSRSVVVIETFEKSVGGCLIQQGELIQGDNGFVGEFGHIKTDYKTSRRCASCGNTGCFEATVCSDGLVADAGSRDYTGSALEPFLESHTLNADIIFQEANRGDELAQKVVDYAVNQFWALIQNIRFVCDPSEIIIQGLYSAAGEYFHDNLLKELVSMTYYDSSNVPTITFSDVDSMLSLHSGAALYCIDQYFGLNPD</sequence>
<proteinExistence type="inferred from homology"/>
<dbReference type="InterPro" id="IPR043129">
    <property type="entry name" value="ATPase_NBD"/>
</dbReference>
<dbReference type="SUPFAM" id="SSF53067">
    <property type="entry name" value="Actin-like ATPase domain"/>
    <property type="match status" value="2"/>
</dbReference>
<comment type="similarity">
    <text evidence="2">Belongs to the ROK (NagC/XylR) family.</text>
</comment>
<gene>
    <name evidence="4" type="ORF">HMPREF9473_01244</name>
</gene>
<evidence type="ECO:0000313" key="4">
    <source>
        <dbReference type="EMBL" id="EHI60680.1"/>
    </source>
</evidence>
<dbReference type="PANTHER" id="PTHR18964:SF149">
    <property type="entry name" value="BIFUNCTIONAL UDP-N-ACETYLGLUCOSAMINE 2-EPIMERASE_N-ACETYLMANNOSAMINE KINASE"/>
    <property type="match status" value="1"/>
</dbReference>
<dbReference type="InterPro" id="IPR036390">
    <property type="entry name" value="WH_DNA-bd_sf"/>
</dbReference>
<dbReference type="Proteomes" id="UP000005384">
    <property type="component" value="Unassembled WGS sequence"/>
</dbReference>
<dbReference type="PATRIC" id="fig|742737.3.peg.1252"/>
<dbReference type="SUPFAM" id="SSF46785">
    <property type="entry name" value="Winged helix' DNA-binding domain"/>
    <property type="match status" value="1"/>
</dbReference>
<evidence type="ECO:0008006" key="6">
    <source>
        <dbReference type="Google" id="ProtNLM"/>
    </source>
</evidence>
<dbReference type="InterPro" id="IPR036388">
    <property type="entry name" value="WH-like_DNA-bd_sf"/>
</dbReference>